<comment type="caution">
    <text evidence="1">The sequence shown here is derived from an EMBL/GenBank/DDBJ whole genome shotgun (WGS) entry which is preliminary data.</text>
</comment>
<reference evidence="2" key="1">
    <citation type="journal article" date="2024" name="Toxins">
        <title>Genome Sequence Analysis of Native Xenorhabdus Strains Isolated from Entomopathogenic Nematodes in Argentina.</title>
        <authorList>
            <person name="Palma L."/>
            <person name="Frizzo L."/>
            <person name="Kaiser S."/>
            <person name="Berry C."/>
            <person name="Caballero P."/>
            <person name="Bode H.B."/>
            <person name="Del Valle E.E."/>
        </authorList>
    </citation>
    <scope>NUCLEOTIDE SEQUENCE [LARGE SCALE GENOMIC DNA]</scope>
    <source>
        <strain evidence="2">12</strain>
    </source>
</reference>
<sequence>MQLAIKVYNQGANLAKICQKFSNKLLIMVRSAFIELMHQVKCPAIGSPYEGCEFMRIVINIIMNLIPVITQRS</sequence>
<keyword evidence="2" id="KW-1185">Reference proteome</keyword>
<proteinExistence type="predicted"/>
<evidence type="ECO:0008006" key="3">
    <source>
        <dbReference type="Google" id="ProtNLM"/>
    </source>
</evidence>
<dbReference type="EMBL" id="VCDN01000030">
    <property type="protein sequence ID" value="MDX7987375.1"/>
    <property type="molecule type" value="Genomic_DNA"/>
</dbReference>
<evidence type="ECO:0000313" key="1">
    <source>
        <dbReference type="EMBL" id="MDX7987375.1"/>
    </source>
</evidence>
<name>A0ABU4S9E6_9GAMM</name>
<accession>A0ABU4S9E6</accession>
<gene>
    <name evidence="1" type="ORF">FE392_08530</name>
</gene>
<protein>
    <recommendedName>
        <fullName evidence="3">Transposase</fullName>
    </recommendedName>
</protein>
<organism evidence="1 2">
    <name type="scientific">Xenorhabdus santafensis</name>
    <dbReference type="NCBI Taxonomy" id="2582833"/>
    <lineage>
        <taxon>Bacteria</taxon>
        <taxon>Pseudomonadati</taxon>
        <taxon>Pseudomonadota</taxon>
        <taxon>Gammaproteobacteria</taxon>
        <taxon>Enterobacterales</taxon>
        <taxon>Morganellaceae</taxon>
        <taxon>Xenorhabdus</taxon>
    </lineage>
</organism>
<evidence type="ECO:0000313" key="2">
    <source>
        <dbReference type="Proteomes" id="UP001271890"/>
    </source>
</evidence>
<dbReference type="Proteomes" id="UP001271890">
    <property type="component" value="Unassembled WGS sequence"/>
</dbReference>